<sequence length="169" mass="19349">MFRIVRSNAVNVGQLFRRTTFYHGAISGAQHTRYLHQTPVSQDIPNLEDNPTLRKLRSNPRVMKAMIEAMQLLQSKNFIDPNSTKPPSIMKMMQMMQDPEVKQKFMEMQELLTKEGISFSPSDLSAFMGFGNTMAGSNRDDINVKEHKELGDGTKKSLFNRFADKFKSK</sequence>
<accession>A0A9W8M1R6</accession>
<organism evidence="1 2">
    <name type="scientific">Coemansia brasiliensis</name>
    <dbReference type="NCBI Taxonomy" id="2650707"/>
    <lineage>
        <taxon>Eukaryota</taxon>
        <taxon>Fungi</taxon>
        <taxon>Fungi incertae sedis</taxon>
        <taxon>Zoopagomycota</taxon>
        <taxon>Kickxellomycotina</taxon>
        <taxon>Kickxellomycetes</taxon>
        <taxon>Kickxellales</taxon>
        <taxon>Kickxellaceae</taxon>
        <taxon>Coemansia</taxon>
    </lineage>
</organism>
<reference evidence="1" key="1">
    <citation type="submission" date="2022-07" db="EMBL/GenBank/DDBJ databases">
        <title>Phylogenomic reconstructions and comparative analyses of Kickxellomycotina fungi.</title>
        <authorList>
            <person name="Reynolds N.K."/>
            <person name="Stajich J.E."/>
            <person name="Barry K."/>
            <person name="Grigoriev I.V."/>
            <person name="Crous P."/>
            <person name="Smith M.E."/>
        </authorList>
    </citation>
    <scope>NUCLEOTIDE SEQUENCE</scope>
    <source>
        <strain evidence="1">NRRL 1566</strain>
    </source>
</reference>
<dbReference type="Proteomes" id="UP001139887">
    <property type="component" value="Unassembled WGS sequence"/>
</dbReference>
<dbReference type="OrthoDB" id="10008801at2759"/>
<dbReference type="AlphaFoldDB" id="A0A9W8M1R6"/>
<gene>
    <name evidence="1" type="ORF">IWW36_001190</name>
</gene>
<evidence type="ECO:0000313" key="1">
    <source>
        <dbReference type="EMBL" id="KAJ2851293.1"/>
    </source>
</evidence>
<keyword evidence="2" id="KW-1185">Reference proteome</keyword>
<protein>
    <submittedName>
        <fullName evidence="1">Uncharacterized protein</fullName>
    </submittedName>
</protein>
<dbReference type="EMBL" id="JANBUW010000014">
    <property type="protein sequence ID" value="KAJ2851293.1"/>
    <property type="molecule type" value="Genomic_DNA"/>
</dbReference>
<proteinExistence type="predicted"/>
<evidence type="ECO:0000313" key="2">
    <source>
        <dbReference type="Proteomes" id="UP001139887"/>
    </source>
</evidence>
<comment type="caution">
    <text evidence="1">The sequence shown here is derived from an EMBL/GenBank/DDBJ whole genome shotgun (WGS) entry which is preliminary data.</text>
</comment>
<name>A0A9W8M1R6_9FUNG</name>